<name>X1CHS8_9ZZZZ</name>
<reference evidence="1" key="1">
    <citation type="journal article" date="2014" name="Front. Microbiol.">
        <title>High frequency of phylogenetically diverse reductive dehalogenase-homologous genes in deep subseafloor sedimentary metagenomes.</title>
        <authorList>
            <person name="Kawai M."/>
            <person name="Futagami T."/>
            <person name="Toyoda A."/>
            <person name="Takaki Y."/>
            <person name="Nishi S."/>
            <person name="Hori S."/>
            <person name="Arai W."/>
            <person name="Tsubouchi T."/>
            <person name="Morono Y."/>
            <person name="Uchiyama I."/>
            <person name="Ito T."/>
            <person name="Fujiyama A."/>
            <person name="Inagaki F."/>
            <person name="Takami H."/>
        </authorList>
    </citation>
    <scope>NUCLEOTIDE SEQUENCE</scope>
    <source>
        <strain evidence="1">Expedition CK06-06</strain>
    </source>
</reference>
<organism evidence="1">
    <name type="scientific">marine sediment metagenome</name>
    <dbReference type="NCBI Taxonomy" id="412755"/>
    <lineage>
        <taxon>unclassified sequences</taxon>
        <taxon>metagenomes</taxon>
        <taxon>ecological metagenomes</taxon>
    </lineage>
</organism>
<dbReference type="Gene3D" id="3.20.20.150">
    <property type="entry name" value="Divalent-metal-dependent TIM barrel enzymes"/>
    <property type="match status" value="1"/>
</dbReference>
<dbReference type="AlphaFoldDB" id="X1CHS8"/>
<sequence>ALHEVGYEGVVSIEHEDRSWERNEEHVRKGVLLAKRLISLYV</sequence>
<protein>
    <recommendedName>
        <fullName evidence="2">Xylose isomerase-like TIM barrel domain-containing protein</fullName>
    </recommendedName>
</protein>
<gene>
    <name evidence="1" type="ORF">S01H4_48993</name>
</gene>
<proteinExistence type="predicted"/>
<comment type="caution">
    <text evidence="1">The sequence shown here is derived from an EMBL/GenBank/DDBJ whole genome shotgun (WGS) entry which is preliminary data.</text>
</comment>
<evidence type="ECO:0000313" key="1">
    <source>
        <dbReference type="EMBL" id="GAG95813.1"/>
    </source>
</evidence>
<accession>X1CHS8</accession>
<dbReference type="EMBL" id="BART01027663">
    <property type="protein sequence ID" value="GAG95813.1"/>
    <property type="molecule type" value="Genomic_DNA"/>
</dbReference>
<feature type="non-terminal residue" evidence="1">
    <location>
        <position position="1"/>
    </location>
</feature>
<evidence type="ECO:0008006" key="2">
    <source>
        <dbReference type="Google" id="ProtNLM"/>
    </source>
</evidence>